<dbReference type="OrthoDB" id="360923at2759"/>
<feature type="compositionally biased region" description="Acidic residues" evidence="3">
    <location>
        <begin position="150"/>
        <end position="159"/>
    </location>
</feature>
<dbReference type="EMBL" id="SGJD01002171">
    <property type="protein sequence ID" value="KAB0396437.1"/>
    <property type="molecule type" value="Genomic_DNA"/>
</dbReference>
<evidence type="ECO:0008006" key="6">
    <source>
        <dbReference type="Google" id="ProtNLM"/>
    </source>
</evidence>
<evidence type="ECO:0000256" key="3">
    <source>
        <dbReference type="SAM" id="MobiDB-lite"/>
    </source>
</evidence>
<dbReference type="GO" id="GO:0005786">
    <property type="term" value="C:signal recognition particle, endoplasmic reticulum targeting"/>
    <property type="evidence" value="ECO:0007669"/>
    <property type="project" value="UniProtKB-KW"/>
</dbReference>
<dbReference type="SUPFAM" id="SSF54762">
    <property type="entry name" value="Signal recognition particle alu RNA binding heterodimer, SRP9/14"/>
    <property type="match status" value="1"/>
</dbReference>
<name>A0A643C890_BALPH</name>
<dbReference type="GO" id="GO:0006614">
    <property type="term" value="P:SRP-dependent cotranslational protein targeting to membrane"/>
    <property type="evidence" value="ECO:0007669"/>
    <property type="project" value="InterPro"/>
</dbReference>
<reference evidence="4 5" key="1">
    <citation type="journal article" date="2019" name="PLoS ONE">
        <title>Genomic analyses reveal an absence of contemporary introgressive admixture between fin whales and blue whales, despite known hybrids.</title>
        <authorList>
            <person name="Westbury M.V."/>
            <person name="Petersen B."/>
            <person name="Lorenzen E.D."/>
        </authorList>
    </citation>
    <scope>NUCLEOTIDE SEQUENCE [LARGE SCALE GENOMIC DNA]</scope>
    <source>
        <strain evidence="4">FinWhale-01</strain>
    </source>
</reference>
<evidence type="ECO:0000313" key="4">
    <source>
        <dbReference type="EMBL" id="KAB0396437.1"/>
    </source>
</evidence>
<keyword evidence="1" id="KW-0687">Ribonucleoprotein</keyword>
<dbReference type="Gene3D" id="3.30.720.10">
    <property type="entry name" value="Signal recognition particle alu RNA binding heterodimer, srp9/1"/>
    <property type="match status" value="1"/>
</dbReference>
<evidence type="ECO:0000256" key="2">
    <source>
        <dbReference type="ARBA" id="ARBA00045462"/>
    </source>
</evidence>
<evidence type="ECO:0000313" key="5">
    <source>
        <dbReference type="Proteomes" id="UP000437017"/>
    </source>
</evidence>
<evidence type="ECO:0000256" key="1">
    <source>
        <dbReference type="ARBA" id="ARBA00023135"/>
    </source>
</evidence>
<protein>
    <recommendedName>
        <fullName evidence="6">Signal recognition particle 9 kDa protein</fullName>
    </recommendedName>
</protein>
<keyword evidence="5" id="KW-1185">Reference proteome</keyword>
<gene>
    <name evidence="4" type="ORF">E2I00_012080</name>
</gene>
<dbReference type="InterPro" id="IPR009018">
    <property type="entry name" value="Signal_recog_particle_SRP9/14"/>
</dbReference>
<comment type="function">
    <text evidence="2">Component of the signal recognition particle (SRP) complex, a ribonucleoprotein complex that mediates the cotranslational targeting of secretory and membrane proteins to the endoplasmic reticulum (ER). SRP9 together with SRP14 and the Alu portion of the SRP RNA, constitutes the elongation arrest domain of SRP. The complex of SRP9 and SRP14 is required for SRP RNA binding.</text>
</comment>
<dbReference type="PANTHER" id="PTHR12834:SF12">
    <property type="entry name" value="SIGNAL RECOGNITION PARTICLE 9 KDA PROTEIN"/>
    <property type="match status" value="1"/>
</dbReference>
<dbReference type="PANTHER" id="PTHR12834">
    <property type="entry name" value="SIGNAL RECOGNITION PARTICLE 9 KDA PROTEIN"/>
    <property type="match status" value="1"/>
</dbReference>
<dbReference type="AlphaFoldDB" id="A0A643C890"/>
<sequence>MPQYQTCEEFSRAAEKLYLADPMKARVVLKYRHSDGSLYIKDPGTPGYSCCPQPARGLTSLGPEVLGMEVATGPSPAAVPRNQRDLPAPETQKAQPVVPVRKQKRRPGDGTTSPRRPCAGLRQIHKNRSRFGSTEPLATRSSRHRGIGVVEDDGTDSEI</sequence>
<dbReference type="GO" id="GO:0008312">
    <property type="term" value="F:7S RNA binding"/>
    <property type="evidence" value="ECO:0007669"/>
    <property type="project" value="InterPro"/>
</dbReference>
<feature type="region of interest" description="Disordered" evidence="3">
    <location>
        <begin position="72"/>
        <end position="159"/>
    </location>
</feature>
<proteinExistence type="predicted"/>
<accession>A0A643C890</accession>
<organism evidence="4 5">
    <name type="scientific">Balaenoptera physalus</name>
    <name type="common">Fin whale</name>
    <name type="synonym">Balaena physalus</name>
    <dbReference type="NCBI Taxonomy" id="9770"/>
    <lineage>
        <taxon>Eukaryota</taxon>
        <taxon>Metazoa</taxon>
        <taxon>Chordata</taxon>
        <taxon>Craniata</taxon>
        <taxon>Vertebrata</taxon>
        <taxon>Euteleostomi</taxon>
        <taxon>Mammalia</taxon>
        <taxon>Eutheria</taxon>
        <taxon>Laurasiatheria</taxon>
        <taxon>Artiodactyla</taxon>
        <taxon>Whippomorpha</taxon>
        <taxon>Cetacea</taxon>
        <taxon>Mysticeti</taxon>
        <taxon>Balaenopteridae</taxon>
        <taxon>Balaenoptera</taxon>
    </lineage>
</organism>
<keyword evidence="1" id="KW-0733">Signal recognition particle</keyword>
<comment type="caution">
    <text evidence="4">The sequence shown here is derived from an EMBL/GenBank/DDBJ whole genome shotgun (WGS) entry which is preliminary data.</text>
</comment>
<dbReference type="InterPro" id="IPR039914">
    <property type="entry name" value="SRP9-like"/>
</dbReference>
<dbReference type="Proteomes" id="UP000437017">
    <property type="component" value="Unassembled WGS sequence"/>
</dbReference>